<dbReference type="Gene3D" id="3.60.21.10">
    <property type="match status" value="1"/>
</dbReference>
<evidence type="ECO:0000259" key="2">
    <source>
        <dbReference type="Pfam" id="PF00149"/>
    </source>
</evidence>
<name>A0A6J4U5G0_9SPHN</name>
<accession>A0A6J4U5G0</accession>
<dbReference type="EMBL" id="CADCVX010000634">
    <property type="protein sequence ID" value="CAA9538701.1"/>
    <property type="molecule type" value="Genomic_DNA"/>
</dbReference>
<dbReference type="InterPro" id="IPR006186">
    <property type="entry name" value="Ser/Thr-sp_prot-phosphatase"/>
</dbReference>
<dbReference type="InterPro" id="IPR004843">
    <property type="entry name" value="Calcineurin-like_PHP"/>
</dbReference>
<feature type="signal peptide" evidence="1">
    <location>
        <begin position="1"/>
        <end position="23"/>
    </location>
</feature>
<dbReference type="CDD" id="cd00144">
    <property type="entry name" value="MPP_PPP_family"/>
    <property type="match status" value="1"/>
</dbReference>
<dbReference type="EC" id="3.1.3.16" evidence="3"/>
<organism evidence="3">
    <name type="scientific">uncultured Sphingomonadaceae bacterium</name>
    <dbReference type="NCBI Taxonomy" id="169976"/>
    <lineage>
        <taxon>Bacteria</taxon>
        <taxon>Pseudomonadati</taxon>
        <taxon>Pseudomonadota</taxon>
        <taxon>Alphaproteobacteria</taxon>
        <taxon>Sphingomonadales</taxon>
        <taxon>Sphingomonadaceae</taxon>
        <taxon>environmental samples</taxon>
    </lineage>
</organism>
<dbReference type="PANTHER" id="PTHR42850">
    <property type="entry name" value="METALLOPHOSPHOESTERASE"/>
    <property type="match status" value="1"/>
</dbReference>
<dbReference type="GO" id="GO:0005737">
    <property type="term" value="C:cytoplasm"/>
    <property type="evidence" value="ECO:0007669"/>
    <property type="project" value="TreeGrafter"/>
</dbReference>
<dbReference type="AlphaFoldDB" id="A0A6J4U5G0"/>
<sequence>MRLFGLLICLVALTQCAPSGASADDEQARQAALSTAEADLILAELRYDLEVSEDARFRNVRRVAVASPSGRAPAIEAYCGQIETEDGWRDFVGRTIVSDDGVGREGFREYCAPGRGTPVNLMSATRAQTAGPMQSQQAILAAILGAAALLLWLAVRRGGSVGMAFAGLGGNRTRALSAPKGAIPVRQRSDRAKAAAVPDGERIYAIGDVHGRLDLLVLLITRIEQDDRTRGAAKTTVILLGDLVDRGPNSAECLEFLSHLRPAFARFEFIMGNHEEVMLKVLTGVHDLHESRWLTYGGRKTLASYGVPADLMQLSGPAFVSAVTPYVPREHIAFLRGFRDCIRHGDYVFAHAGVRPGVALEDQEANDLRWIGREFLDSRADHGCVVVHGHSIVPAPEFHDNRVAIDTGAYKSGTLTAVGLERTEQWVIST</sequence>
<dbReference type="InterPro" id="IPR050126">
    <property type="entry name" value="Ap4A_hydrolase"/>
</dbReference>
<dbReference type="GO" id="GO:0004722">
    <property type="term" value="F:protein serine/threonine phosphatase activity"/>
    <property type="evidence" value="ECO:0007669"/>
    <property type="project" value="UniProtKB-EC"/>
</dbReference>
<feature type="domain" description="Calcineurin-like phosphoesterase" evidence="2">
    <location>
        <begin position="202"/>
        <end position="394"/>
    </location>
</feature>
<dbReference type="PANTHER" id="PTHR42850:SF4">
    <property type="entry name" value="ZINC-DEPENDENT ENDOPOLYPHOSPHATASE"/>
    <property type="match status" value="1"/>
</dbReference>
<dbReference type="GO" id="GO:0110154">
    <property type="term" value="P:RNA decapping"/>
    <property type="evidence" value="ECO:0007669"/>
    <property type="project" value="TreeGrafter"/>
</dbReference>
<dbReference type="GO" id="GO:0008803">
    <property type="term" value="F:bis(5'-nucleosyl)-tetraphosphatase (symmetrical) activity"/>
    <property type="evidence" value="ECO:0007669"/>
    <property type="project" value="TreeGrafter"/>
</dbReference>
<dbReference type="InterPro" id="IPR029052">
    <property type="entry name" value="Metallo-depent_PP-like"/>
</dbReference>
<proteinExistence type="predicted"/>
<evidence type="ECO:0000256" key="1">
    <source>
        <dbReference type="SAM" id="SignalP"/>
    </source>
</evidence>
<dbReference type="PRINTS" id="PR00114">
    <property type="entry name" value="STPHPHTASE"/>
</dbReference>
<dbReference type="Pfam" id="PF00149">
    <property type="entry name" value="Metallophos"/>
    <property type="match status" value="1"/>
</dbReference>
<keyword evidence="3" id="KW-0378">Hydrolase</keyword>
<feature type="chain" id="PRO_5027025254" evidence="1">
    <location>
        <begin position="24"/>
        <end position="430"/>
    </location>
</feature>
<dbReference type="SUPFAM" id="SSF56300">
    <property type="entry name" value="Metallo-dependent phosphatases"/>
    <property type="match status" value="1"/>
</dbReference>
<keyword evidence="1" id="KW-0732">Signal</keyword>
<reference evidence="3" key="1">
    <citation type="submission" date="2020-02" db="EMBL/GenBank/DDBJ databases">
        <authorList>
            <person name="Meier V. D."/>
        </authorList>
    </citation>
    <scope>NUCLEOTIDE SEQUENCE</scope>
    <source>
        <strain evidence="3">AVDCRST_MAG91</strain>
    </source>
</reference>
<gene>
    <name evidence="3" type="ORF">AVDCRST_MAG91-3621</name>
</gene>
<evidence type="ECO:0000313" key="3">
    <source>
        <dbReference type="EMBL" id="CAA9538701.1"/>
    </source>
</evidence>
<protein>
    <submittedName>
        <fullName evidence="3">Serine/threonine protein phosphatase</fullName>
        <ecNumber evidence="3">3.1.3.16</ecNumber>
    </submittedName>
</protein>